<gene>
    <name evidence="4" type="ORF">F0357_00630</name>
</gene>
<accession>A0A6A7XXA2</accession>
<evidence type="ECO:0000313" key="4">
    <source>
        <dbReference type="EMBL" id="MQT11204.1"/>
    </source>
</evidence>
<keyword evidence="2" id="KW-0408">Iron</keyword>
<organism evidence="4 5">
    <name type="scientific">Segnochrobactrum spirostomi</name>
    <dbReference type="NCBI Taxonomy" id="2608987"/>
    <lineage>
        <taxon>Bacteria</taxon>
        <taxon>Pseudomonadati</taxon>
        <taxon>Pseudomonadota</taxon>
        <taxon>Alphaproteobacteria</taxon>
        <taxon>Hyphomicrobiales</taxon>
        <taxon>Segnochrobactraceae</taxon>
        <taxon>Segnochrobactrum</taxon>
    </lineage>
</organism>
<evidence type="ECO:0000259" key="3">
    <source>
        <dbReference type="Pfam" id="PF06155"/>
    </source>
</evidence>
<dbReference type="InterPro" id="IPR010376">
    <property type="entry name" value="GBBH-like_N"/>
</dbReference>
<name>A0A6A7XXA2_9HYPH</name>
<evidence type="ECO:0000256" key="1">
    <source>
        <dbReference type="ARBA" id="ARBA00022723"/>
    </source>
</evidence>
<protein>
    <submittedName>
        <fullName evidence="4">DUF971 domain-containing protein</fullName>
    </submittedName>
</protein>
<dbReference type="PANTHER" id="PTHR35303">
    <property type="entry name" value="OS02G0197800 PROTEIN"/>
    <property type="match status" value="1"/>
</dbReference>
<dbReference type="RefSeq" id="WP_153477620.1">
    <property type="nucleotide sequence ID" value="NZ_VWNA01000001.1"/>
</dbReference>
<dbReference type="PANTHER" id="PTHR35303:SF5">
    <property type="entry name" value="OS02G0197800 PROTEIN"/>
    <property type="match status" value="1"/>
</dbReference>
<evidence type="ECO:0000313" key="5">
    <source>
        <dbReference type="Proteomes" id="UP000332515"/>
    </source>
</evidence>
<dbReference type="InterPro" id="IPR038492">
    <property type="entry name" value="GBBH-like_N_sf"/>
</dbReference>
<dbReference type="Pfam" id="PF06155">
    <property type="entry name" value="GBBH-like_N"/>
    <property type="match status" value="1"/>
</dbReference>
<comment type="caution">
    <text evidence="4">The sequence shown here is derived from an EMBL/GenBank/DDBJ whole genome shotgun (WGS) entry which is preliminary data.</text>
</comment>
<keyword evidence="5" id="KW-1185">Reference proteome</keyword>
<dbReference type="Proteomes" id="UP000332515">
    <property type="component" value="Unassembled WGS sequence"/>
</dbReference>
<keyword evidence="1" id="KW-0479">Metal-binding</keyword>
<dbReference type="GO" id="GO:0046872">
    <property type="term" value="F:metal ion binding"/>
    <property type="evidence" value="ECO:0007669"/>
    <property type="project" value="UniProtKB-KW"/>
</dbReference>
<proteinExistence type="predicted"/>
<dbReference type="Gene3D" id="3.30.2020.30">
    <property type="match status" value="1"/>
</dbReference>
<reference evidence="4 5" key="1">
    <citation type="submission" date="2019-09" db="EMBL/GenBank/DDBJ databases">
        <title>Segnochrobactrum spirostomi gen. nov., sp. nov., isolated from the ciliate Spirostomum cf. yagiui and description of a novel family, Segnochrobactraceae fam. nov. within the order Rhizobiales of the class Alphaproteobacteria.</title>
        <authorList>
            <person name="Akter S."/>
            <person name="Shazib S.U.A."/>
            <person name="Shin M.K."/>
        </authorList>
    </citation>
    <scope>NUCLEOTIDE SEQUENCE [LARGE SCALE GENOMIC DNA]</scope>
    <source>
        <strain evidence="4 5">Sp-1</strain>
    </source>
</reference>
<dbReference type="EMBL" id="VWNA01000001">
    <property type="protein sequence ID" value="MQT11204.1"/>
    <property type="molecule type" value="Genomic_DNA"/>
</dbReference>
<evidence type="ECO:0000256" key="2">
    <source>
        <dbReference type="ARBA" id="ARBA00023004"/>
    </source>
</evidence>
<feature type="domain" description="Gamma-butyrobetaine hydroxylase-like N-terminal" evidence="3">
    <location>
        <begin position="16"/>
        <end position="100"/>
    </location>
</feature>
<sequence>MTTESASTTSAWPTEIRLKADKRTLVVGFDDNRAFEIPAELLRVRSPSAEVQGHSPAERKLVPGMADITITRIEPVGSYAVRLVFADGHSTGIYTWSYLREAGEKTADLMQAYLAELETAGLSRHHR</sequence>
<dbReference type="AlphaFoldDB" id="A0A6A7XXA2"/>